<sequence length="211" mass="23471">MTSASSKPMMSKASCNIKTTRINLQITKIKDQTTKITNLGQAHFLLVVDALDGELGLRAEVVRRIEAGHDLVEDVVASLARRLTHHTRLLEQIKDKPITMLNVSSGQLAGAGEVSADELSETGRVVVTHRLGVTCRDQGSEWEISGSADEEWRISDNLEAATKQDQLETITIKQLGGSQRRERLEIKDQRPKITVTESLEHRVRLDDLLLE</sequence>
<protein>
    <submittedName>
        <fullName evidence="1">Uncharacterized protein</fullName>
    </submittedName>
</protein>
<reference evidence="2" key="1">
    <citation type="journal article" date="2008" name="Nat. Genet.">
        <title>The Pristionchus pacificus genome provides a unique perspective on nematode lifestyle and parasitism.</title>
        <authorList>
            <person name="Dieterich C."/>
            <person name="Clifton S.W."/>
            <person name="Schuster L.N."/>
            <person name="Chinwalla A."/>
            <person name="Delehaunty K."/>
            <person name="Dinkelacker I."/>
            <person name="Fulton L."/>
            <person name="Fulton R."/>
            <person name="Godfrey J."/>
            <person name="Minx P."/>
            <person name="Mitreva M."/>
            <person name="Roeseler W."/>
            <person name="Tian H."/>
            <person name="Witte H."/>
            <person name="Yang S.P."/>
            <person name="Wilson R.K."/>
            <person name="Sommer R.J."/>
        </authorList>
    </citation>
    <scope>NUCLEOTIDE SEQUENCE [LARGE SCALE GENOMIC DNA]</scope>
    <source>
        <strain evidence="2">PS312</strain>
    </source>
</reference>
<evidence type="ECO:0000313" key="2">
    <source>
        <dbReference type="Proteomes" id="UP000005239"/>
    </source>
</evidence>
<keyword evidence="2" id="KW-1185">Reference proteome</keyword>
<name>A0A2A6C1C3_PRIPA</name>
<organism evidence="1 2">
    <name type="scientific">Pristionchus pacificus</name>
    <name type="common">Parasitic nematode worm</name>
    <dbReference type="NCBI Taxonomy" id="54126"/>
    <lineage>
        <taxon>Eukaryota</taxon>
        <taxon>Metazoa</taxon>
        <taxon>Ecdysozoa</taxon>
        <taxon>Nematoda</taxon>
        <taxon>Chromadorea</taxon>
        <taxon>Rhabditida</taxon>
        <taxon>Rhabditina</taxon>
        <taxon>Diplogasteromorpha</taxon>
        <taxon>Diplogasteroidea</taxon>
        <taxon>Neodiplogasteridae</taxon>
        <taxon>Pristionchus</taxon>
    </lineage>
</organism>
<accession>A0A8R1YXX2</accession>
<accession>A0A2A6C1C3</accession>
<dbReference type="AlphaFoldDB" id="A0A2A6C1C3"/>
<dbReference type="EnsemblMetazoa" id="PPA42097.1">
    <property type="protein sequence ID" value="PPA42097.1"/>
    <property type="gene ID" value="WBGene00280466"/>
</dbReference>
<proteinExistence type="predicted"/>
<dbReference type="Proteomes" id="UP000005239">
    <property type="component" value="Unassembled WGS sequence"/>
</dbReference>
<gene>
    <name evidence="1" type="primary">WBGene00280466</name>
</gene>
<evidence type="ECO:0000313" key="1">
    <source>
        <dbReference type="EnsemblMetazoa" id="PPA42097.1"/>
    </source>
</evidence>
<reference evidence="1" key="2">
    <citation type="submission" date="2022-06" db="UniProtKB">
        <authorList>
            <consortium name="EnsemblMetazoa"/>
        </authorList>
    </citation>
    <scope>IDENTIFICATION</scope>
    <source>
        <strain evidence="1">PS312</strain>
    </source>
</reference>